<comment type="subcellular location">
    <subcellularLocation>
        <location evidence="9">Cytoplasm</location>
    </subcellularLocation>
</comment>
<keyword evidence="7 9" id="KW-0378">Hydrolase</keyword>
<dbReference type="EMBL" id="MHCN01000007">
    <property type="protein sequence ID" value="OGY22251.1"/>
    <property type="molecule type" value="Genomic_DNA"/>
</dbReference>
<name>A0A1G1W3Q6_9BACT</name>
<keyword evidence="6 9" id="KW-0255">Endonuclease</keyword>
<dbReference type="GO" id="GO:0004525">
    <property type="term" value="F:ribonuclease III activity"/>
    <property type="evidence" value="ECO:0007669"/>
    <property type="project" value="UniProtKB-UniRule"/>
</dbReference>
<feature type="active site" evidence="9">
    <location>
        <position position="123"/>
    </location>
</feature>
<dbReference type="GO" id="GO:0005737">
    <property type="term" value="C:cytoplasm"/>
    <property type="evidence" value="ECO:0007669"/>
    <property type="project" value="UniProtKB-SubCell"/>
</dbReference>
<keyword evidence="5 9" id="KW-0540">Nuclease</keyword>
<feature type="region of interest" description="Disordered" evidence="10">
    <location>
        <begin position="207"/>
        <end position="232"/>
    </location>
</feature>
<feature type="binding site" evidence="9">
    <location>
        <position position="47"/>
    </location>
    <ligand>
        <name>Mg(2+)</name>
        <dbReference type="ChEBI" id="CHEBI:18420"/>
    </ligand>
</feature>
<evidence type="ECO:0000256" key="7">
    <source>
        <dbReference type="ARBA" id="ARBA00022801"/>
    </source>
</evidence>
<dbReference type="AlphaFoldDB" id="A0A1G1W3Q6"/>
<evidence type="ECO:0000256" key="1">
    <source>
        <dbReference type="ARBA" id="ARBA00000109"/>
    </source>
</evidence>
<evidence type="ECO:0000256" key="4">
    <source>
        <dbReference type="ARBA" id="ARBA00022664"/>
    </source>
</evidence>
<evidence type="ECO:0000256" key="8">
    <source>
        <dbReference type="ARBA" id="ARBA00022884"/>
    </source>
</evidence>
<keyword evidence="4 9" id="KW-0507">mRNA processing</keyword>
<reference evidence="13 14" key="1">
    <citation type="journal article" date="2016" name="Nat. Commun.">
        <title>Thousands of microbial genomes shed light on interconnected biogeochemical processes in an aquifer system.</title>
        <authorList>
            <person name="Anantharaman K."/>
            <person name="Brown C.T."/>
            <person name="Hug L.A."/>
            <person name="Sharon I."/>
            <person name="Castelle C.J."/>
            <person name="Probst A.J."/>
            <person name="Thomas B.C."/>
            <person name="Singh A."/>
            <person name="Wilkins M.J."/>
            <person name="Karaoz U."/>
            <person name="Brodie E.L."/>
            <person name="Williams K.H."/>
            <person name="Hubbard S.S."/>
            <person name="Banfield J.F."/>
        </authorList>
    </citation>
    <scope>NUCLEOTIDE SEQUENCE [LARGE SCALE GENOMIC DNA]</scope>
</reference>
<evidence type="ECO:0000313" key="13">
    <source>
        <dbReference type="EMBL" id="OGY22251.1"/>
    </source>
</evidence>
<feature type="compositionally biased region" description="Polar residues" evidence="10">
    <location>
        <begin position="209"/>
        <end position="218"/>
    </location>
</feature>
<dbReference type="HAMAP" id="MF_00104">
    <property type="entry name" value="RNase_III"/>
    <property type="match status" value="1"/>
</dbReference>
<dbReference type="GO" id="GO:0010468">
    <property type="term" value="P:regulation of gene expression"/>
    <property type="evidence" value="ECO:0007669"/>
    <property type="project" value="TreeGrafter"/>
</dbReference>
<comment type="subunit">
    <text evidence="9">Homodimer.</text>
</comment>
<keyword evidence="3 9" id="KW-0698">rRNA processing</keyword>
<keyword evidence="9" id="KW-0479">Metal-binding</keyword>
<keyword evidence="8 9" id="KW-0694">RNA-binding</keyword>
<dbReference type="SMART" id="SM00535">
    <property type="entry name" value="RIBOc"/>
    <property type="match status" value="1"/>
</dbReference>
<gene>
    <name evidence="9" type="primary">rnc</name>
    <name evidence="13" type="ORF">A2113_03165</name>
</gene>
<feature type="active site" evidence="9">
    <location>
        <position position="51"/>
    </location>
</feature>
<evidence type="ECO:0000259" key="11">
    <source>
        <dbReference type="PROSITE" id="PS50137"/>
    </source>
</evidence>
<feature type="binding site" evidence="9">
    <location>
        <position position="120"/>
    </location>
    <ligand>
        <name>Mg(2+)</name>
        <dbReference type="ChEBI" id="CHEBI:18420"/>
    </ligand>
</feature>
<comment type="catalytic activity">
    <reaction evidence="1 9">
        <text>Endonucleolytic cleavage to 5'-phosphomonoester.</text>
        <dbReference type="EC" id="3.1.26.3"/>
    </reaction>
</comment>
<protein>
    <recommendedName>
        <fullName evidence="9">Ribonuclease 3</fullName>
        <ecNumber evidence="9">3.1.26.3</ecNumber>
    </recommendedName>
    <alternativeName>
        <fullName evidence="9">Ribonuclease III</fullName>
        <shortName evidence="9">RNase III</shortName>
    </alternativeName>
</protein>
<keyword evidence="9" id="KW-0963">Cytoplasm</keyword>
<feature type="domain" description="RNase III" evidence="12">
    <location>
        <begin position="5"/>
        <end position="134"/>
    </location>
</feature>
<dbReference type="GO" id="GO:0008033">
    <property type="term" value="P:tRNA processing"/>
    <property type="evidence" value="ECO:0007669"/>
    <property type="project" value="UniProtKB-KW"/>
</dbReference>
<dbReference type="InterPro" id="IPR011907">
    <property type="entry name" value="RNase_III"/>
</dbReference>
<dbReference type="Proteomes" id="UP000176299">
    <property type="component" value="Unassembled WGS sequence"/>
</dbReference>
<dbReference type="InterPro" id="IPR014720">
    <property type="entry name" value="dsRBD_dom"/>
</dbReference>
<dbReference type="InterPro" id="IPR036389">
    <property type="entry name" value="RNase_III_sf"/>
</dbReference>
<evidence type="ECO:0000256" key="9">
    <source>
        <dbReference type="HAMAP-Rule" id="MF_00104"/>
    </source>
</evidence>
<dbReference type="SUPFAM" id="SSF54768">
    <property type="entry name" value="dsRNA-binding domain-like"/>
    <property type="match status" value="1"/>
</dbReference>
<dbReference type="PANTHER" id="PTHR11207:SF0">
    <property type="entry name" value="RIBONUCLEASE 3"/>
    <property type="match status" value="1"/>
</dbReference>
<comment type="similarity">
    <text evidence="2">Belongs to the ribonuclease III family.</text>
</comment>
<dbReference type="Gene3D" id="1.10.1520.10">
    <property type="entry name" value="Ribonuclease III domain"/>
    <property type="match status" value="1"/>
</dbReference>
<dbReference type="Pfam" id="PF14622">
    <property type="entry name" value="Ribonucleas_3_3"/>
    <property type="match status" value="1"/>
</dbReference>
<dbReference type="PROSITE" id="PS50142">
    <property type="entry name" value="RNASE_3_2"/>
    <property type="match status" value="1"/>
</dbReference>
<dbReference type="GO" id="GO:0019843">
    <property type="term" value="F:rRNA binding"/>
    <property type="evidence" value="ECO:0007669"/>
    <property type="project" value="UniProtKB-KW"/>
</dbReference>
<feature type="domain" description="DRBM" evidence="11">
    <location>
        <begin position="161"/>
        <end position="230"/>
    </location>
</feature>
<comment type="function">
    <text evidence="9">Digests double-stranded RNA. Involved in the processing of primary rRNA transcript to yield the immediate precursors to the large and small rRNAs (23S and 16S). Processes some mRNAs, and tRNAs when they are encoded in the rRNA operon. Processes pre-crRNA and tracrRNA of type II CRISPR loci if present in the organism.</text>
</comment>
<dbReference type="FunFam" id="1.10.1520.10:FF:000001">
    <property type="entry name" value="Ribonuclease 3"/>
    <property type="match status" value="1"/>
</dbReference>
<dbReference type="PANTHER" id="PTHR11207">
    <property type="entry name" value="RIBONUCLEASE III"/>
    <property type="match status" value="1"/>
</dbReference>
<dbReference type="GO" id="GO:0006397">
    <property type="term" value="P:mRNA processing"/>
    <property type="evidence" value="ECO:0007669"/>
    <property type="project" value="UniProtKB-UniRule"/>
</dbReference>
<evidence type="ECO:0000256" key="5">
    <source>
        <dbReference type="ARBA" id="ARBA00022722"/>
    </source>
</evidence>
<evidence type="ECO:0000313" key="14">
    <source>
        <dbReference type="Proteomes" id="UP000176299"/>
    </source>
</evidence>
<dbReference type="EC" id="3.1.26.3" evidence="9"/>
<evidence type="ECO:0000256" key="3">
    <source>
        <dbReference type="ARBA" id="ARBA00022552"/>
    </source>
</evidence>
<organism evidence="13 14">
    <name type="scientific">Candidatus Woykebacteria bacterium GWA1_44_8</name>
    <dbReference type="NCBI Taxonomy" id="1802591"/>
    <lineage>
        <taxon>Bacteria</taxon>
        <taxon>Candidatus Woykeibacteriota</taxon>
    </lineage>
</organism>
<dbReference type="STRING" id="1802591.A2113_03165"/>
<dbReference type="SMART" id="SM00358">
    <property type="entry name" value="DSRM"/>
    <property type="match status" value="1"/>
</dbReference>
<accession>A0A1G1W3Q6</accession>
<dbReference type="SUPFAM" id="SSF69065">
    <property type="entry name" value="RNase III domain-like"/>
    <property type="match status" value="1"/>
</dbReference>
<feature type="binding site" evidence="9">
    <location>
        <position position="123"/>
    </location>
    <ligand>
        <name>Mg(2+)</name>
        <dbReference type="ChEBI" id="CHEBI:18420"/>
    </ligand>
</feature>
<dbReference type="NCBIfam" id="TIGR02191">
    <property type="entry name" value="RNaseIII"/>
    <property type="match status" value="1"/>
</dbReference>
<keyword evidence="9" id="KW-0819">tRNA processing</keyword>
<evidence type="ECO:0000256" key="6">
    <source>
        <dbReference type="ARBA" id="ARBA00022759"/>
    </source>
</evidence>
<evidence type="ECO:0000259" key="12">
    <source>
        <dbReference type="PROSITE" id="PS50142"/>
    </source>
</evidence>
<comment type="cofactor">
    <cofactor evidence="9">
        <name>Mg(2+)</name>
        <dbReference type="ChEBI" id="CHEBI:18420"/>
    </cofactor>
</comment>
<dbReference type="CDD" id="cd00593">
    <property type="entry name" value="RIBOc"/>
    <property type="match status" value="1"/>
</dbReference>
<evidence type="ECO:0000256" key="10">
    <source>
        <dbReference type="SAM" id="MobiDB-lite"/>
    </source>
</evidence>
<dbReference type="Pfam" id="PF00035">
    <property type="entry name" value="dsrm"/>
    <property type="match status" value="1"/>
</dbReference>
<dbReference type="GO" id="GO:0003725">
    <property type="term" value="F:double-stranded RNA binding"/>
    <property type="evidence" value="ECO:0007669"/>
    <property type="project" value="TreeGrafter"/>
</dbReference>
<sequence>MTNELEKLEKNLGFKFKNKNLLQAAFIHRSYLNEHPEEKLPHNERLEFLGDAVLGLVVSAYLYKQYPNHPEGDLTNFRSSLVNAKSLSQAAAFLKIGDYLYLSRGEETTGGRNRQYILANTFEALVGAIFLDQGVEEAKRFVQKYLLPHLPEIIEKKLYKDFKSLLQERAQEELSTAPIYKVLEEKGPDHAKTFQIGVYIGKTLAAQGKGSSKQTSEQEAARKALENWDKIG</sequence>
<dbReference type="PROSITE" id="PS50137">
    <property type="entry name" value="DS_RBD"/>
    <property type="match status" value="1"/>
</dbReference>
<evidence type="ECO:0000256" key="2">
    <source>
        <dbReference type="ARBA" id="ARBA00010183"/>
    </source>
</evidence>
<dbReference type="InterPro" id="IPR000999">
    <property type="entry name" value="RNase_III_dom"/>
</dbReference>
<keyword evidence="9" id="KW-0699">rRNA-binding</keyword>
<keyword evidence="9" id="KW-0460">Magnesium</keyword>
<comment type="caution">
    <text evidence="13">The sequence shown here is derived from an EMBL/GenBank/DDBJ whole genome shotgun (WGS) entry which is preliminary data.</text>
</comment>
<dbReference type="Gene3D" id="3.30.160.20">
    <property type="match status" value="1"/>
</dbReference>
<feature type="compositionally biased region" description="Basic and acidic residues" evidence="10">
    <location>
        <begin position="219"/>
        <end position="232"/>
    </location>
</feature>
<proteinExistence type="inferred from homology"/>
<dbReference type="PROSITE" id="PS00517">
    <property type="entry name" value="RNASE_3_1"/>
    <property type="match status" value="1"/>
</dbReference>
<dbReference type="GO" id="GO:0046872">
    <property type="term" value="F:metal ion binding"/>
    <property type="evidence" value="ECO:0007669"/>
    <property type="project" value="UniProtKB-KW"/>
</dbReference>
<dbReference type="CDD" id="cd10845">
    <property type="entry name" value="DSRM_RNAse_III_family"/>
    <property type="match status" value="1"/>
</dbReference>
<dbReference type="GO" id="GO:0006364">
    <property type="term" value="P:rRNA processing"/>
    <property type="evidence" value="ECO:0007669"/>
    <property type="project" value="UniProtKB-UniRule"/>
</dbReference>